<evidence type="ECO:0000313" key="4">
    <source>
        <dbReference type="EMBL" id="STO20761.1"/>
    </source>
</evidence>
<sequence length="232" mass="26313">MNSQSLSKTINTVEQMSYQSARINMVKQQLRTGDVLNESILNLYEIVFRHEFVPEQFVNFAYSDMQIPLNHGQRMLTPLEEGQILQSLDLQGHETVLEVGTGSGFFTALLSKLCKKVISVDYYADFTANAANQLKKHHCDNVELITGDASQGWLENAPYDVVVFTGAVEKINETHKLQILPGGKLFAIEGKAPVMQGRLYELDHEEHWHDTIIFETNIPLLIDKSKPKEFVF</sequence>
<evidence type="ECO:0000313" key="5">
    <source>
        <dbReference type="Proteomes" id="UP000254554"/>
    </source>
</evidence>
<dbReference type="SUPFAM" id="SSF53335">
    <property type="entry name" value="S-adenosyl-L-methionine-dependent methyltransferases"/>
    <property type="match status" value="1"/>
</dbReference>
<evidence type="ECO:0000256" key="3">
    <source>
        <dbReference type="ARBA" id="ARBA00030757"/>
    </source>
</evidence>
<keyword evidence="4" id="KW-0489">Methyltransferase</keyword>
<evidence type="ECO:0000256" key="1">
    <source>
        <dbReference type="ARBA" id="ARBA00005369"/>
    </source>
</evidence>
<comment type="similarity">
    <text evidence="1">Belongs to the methyltransferase superfamily. L-isoaspartyl/D-aspartyl protein methyltransferase family.</text>
</comment>
<dbReference type="Gene3D" id="3.40.50.150">
    <property type="entry name" value="Vaccinia Virus protein VP39"/>
    <property type="match status" value="1"/>
</dbReference>
<dbReference type="AlphaFoldDB" id="A0A377G8C9"/>
<dbReference type="GO" id="GO:0005737">
    <property type="term" value="C:cytoplasm"/>
    <property type="evidence" value="ECO:0007669"/>
    <property type="project" value="TreeGrafter"/>
</dbReference>
<dbReference type="Proteomes" id="UP000254554">
    <property type="component" value="Unassembled WGS sequence"/>
</dbReference>
<keyword evidence="4" id="KW-0808">Transferase</keyword>
<accession>A0A377G8C9</accession>
<evidence type="ECO:0000256" key="2">
    <source>
        <dbReference type="ARBA" id="ARBA00013346"/>
    </source>
</evidence>
<gene>
    <name evidence="4" type="primary">pcm</name>
    <name evidence="4" type="ORF">NCTC11370_00820</name>
</gene>
<dbReference type="InterPro" id="IPR029063">
    <property type="entry name" value="SAM-dependent_MTases_sf"/>
</dbReference>
<reference evidence="4 5" key="1">
    <citation type="submission" date="2018-06" db="EMBL/GenBank/DDBJ databases">
        <authorList>
            <consortium name="Pathogen Informatics"/>
            <person name="Doyle S."/>
        </authorList>
    </citation>
    <scope>NUCLEOTIDE SEQUENCE [LARGE SCALE GENOMIC DNA]</scope>
    <source>
        <strain evidence="4 5">NCTC11370</strain>
    </source>
</reference>
<dbReference type="CDD" id="cd02440">
    <property type="entry name" value="AdoMet_MTases"/>
    <property type="match status" value="1"/>
</dbReference>
<proteinExistence type="inferred from homology"/>
<organism evidence="4 5">
    <name type="scientific">Fluoribacter dumoffii</name>
    <dbReference type="NCBI Taxonomy" id="463"/>
    <lineage>
        <taxon>Bacteria</taxon>
        <taxon>Pseudomonadati</taxon>
        <taxon>Pseudomonadota</taxon>
        <taxon>Gammaproteobacteria</taxon>
        <taxon>Legionellales</taxon>
        <taxon>Legionellaceae</taxon>
        <taxon>Fluoribacter</taxon>
    </lineage>
</organism>
<protein>
    <recommendedName>
        <fullName evidence="2">Protein-L-isoaspartate O-methyltransferase</fullName>
    </recommendedName>
    <alternativeName>
        <fullName evidence="3">Protein L-isoaspartyl methyltransferase</fullName>
    </alternativeName>
</protein>
<dbReference type="EMBL" id="UGGT01000001">
    <property type="protein sequence ID" value="STO20761.1"/>
    <property type="molecule type" value="Genomic_DNA"/>
</dbReference>
<dbReference type="PANTHER" id="PTHR11579">
    <property type="entry name" value="PROTEIN-L-ISOASPARTATE O-METHYLTRANSFERASE"/>
    <property type="match status" value="1"/>
</dbReference>
<dbReference type="GO" id="GO:0032259">
    <property type="term" value="P:methylation"/>
    <property type="evidence" value="ECO:0007669"/>
    <property type="project" value="UniProtKB-KW"/>
</dbReference>
<dbReference type="STRING" id="1094715.GCA_000236165_01601"/>
<dbReference type="PANTHER" id="PTHR11579:SF18">
    <property type="entry name" value="PROTEIN-L-ISOASPARTATE O-METHYLTRANSFERASE"/>
    <property type="match status" value="1"/>
</dbReference>
<dbReference type="GO" id="GO:0004719">
    <property type="term" value="F:protein-L-isoaspartate (D-aspartate) O-methyltransferase activity"/>
    <property type="evidence" value="ECO:0007669"/>
    <property type="project" value="InterPro"/>
</dbReference>
<name>A0A377G8C9_9GAMM</name>
<dbReference type="Pfam" id="PF01135">
    <property type="entry name" value="PCMT"/>
    <property type="match status" value="1"/>
</dbReference>
<dbReference type="OrthoDB" id="9810066at2"/>
<dbReference type="InterPro" id="IPR000682">
    <property type="entry name" value="PCMT"/>
</dbReference>
<keyword evidence="5" id="KW-1185">Reference proteome</keyword>